<organism evidence="2">
    <name type="scientific">hydrothermal vent metagenome</name>
    <dbReference type="NCBI Taxonomy" id="652676"/>
    <lineage>
        <taxon>unclassified sequences</taxon>
        <taxon>metagenomes</taxon>
        <taxon>ecological metagenomes</taxon>
    </lineage>
</organism>
<feature type="domain" description="Thiol:disulfide interchange protein DsbD N-terminal" evidence="1">
    <location>
        <begin position="59"/>
        <end position="159"/>
    </location>
</feature>
<gene>
    <name evidence="2" type="ORF">MNBD_ALPHA02-583</name>
</gene>
<sequence>MNMIKKITRCIVVAPLFLIVILPQSLMANSLSSQWVMDRYSKSRLFVGGYDRDRKILHLGWQVSLQDGWKTYWRSPGEAGLPPRWAWNKAENINNIAVKWPLPKLMQLFDMDTYVYYHEVILPIEVTVKDENTPVSLALGLDYMICSDICVPQHANYKLTVASPKNMKISIFQQAQLDSFRDLVPLEIDSKDTKLTLGPENTLLIQLPNSLANVKNIIVEGPKTMLFGQASLKDNGLFAVSYNGPETLKGKTLTLTIVPKEGRASEIKATVQAR</sequence>
<evidence type="ECO:0000313" key="2">
    <source>
        <dbReference type="EMBL" id="VAV87598.1"/>
    </source>
</evidence>
<accession>A0A3B0RHE6</accession>
<protein>
    <submittedName>
        <fullName evidence="2">Membrane protein, suppressor for copper-sensitivity ScsB</fullName>
    </submittedName>
</protein>
<dbReference type="EMBL" id="UOED01000027">
    <property type="protein sequence ID" value="VAV87598.1"/>
    <property type="molecule type" value="Genomic_DNA"/>
</dbReference>
<name>A0A3B0RHE6_9ZZZZ</name>
<evidence type="ECO:0000259" key="1">
    <source>
        <dbReference type="Pfam" id="PF11412"/>
    </source>
</evidence>
<proteinExistence type="predicted"/>
<dbReference type="AlphaFoldDB" id="A0A3B0RHE6"/>
<dbReference type="Pfam" id="PF11412">
    <property type="entry name" value="DsbD_N"/>
    <property type="match status" value="1"/>
</dbReference>
<reference evidence="2" key="1">
    <citation type="submission" date="2018-06" db="EMBL/GenBank/DDBJ databases">
        <authorList>
            <person name="Zhirakovskaya E."/>
        </authorList>
    </citation>
    <scope>NUCLEOTIDE SEQUENCE</scope>
</reference>
<dbReference type="InterPro" id="IPR028250">
    <property type="entry name" value="DsbDN"/>
</dbReference>